<reference evidence="1" key="1">
    <citation type="submission" date="2023-11" db="EMBL/GenBank/DDBJ databases">
        <title>The genome sequences of three competitors of mushroom-forming fungi.</title>
        <authorList>
            <person name="Beijen E."/>
            <person name="Ohm R.A."/>
        </authorList>
    </citation>
    <scope>NUCLEOTIDE SEQUENCE</scope>
    <source>
        <strain evidence="1">CBS 100526</strain>
    </source>
</reference>
<name>A0AAE1IEI8_9HYPO</name>
<dbReference type="AlphaFoldDB" id="A0AAE1IEI8"/>
<keyword evidence="2" id="KW-1185">Reference proteome</keyword>
<dbReference type="GeneID" id="87918385"/>
<comment type="caution">
    <text evidence="1">The sequence shown here is derived from an EMBL/GenBank/DDBJ whole genome shotgun (WGS) entry which is preliminary data.</text>
</comment>
<organism evidence="1 2">
    <name type="scientific">Trichoderma aggressivum f. europaeum</name>
    <dbReference type="NCBI Taxonomy" id="173218"/>
    <lineage>
        <taxon>Eukaryota</taxon>
        <taxon>Fungi</taxon>
        <taxon>Dikarya</taxon>
        <taxon>Ascomycota</taxon>
        <taxon>Pezizomycotina</taxon>
        <taxon>Sordariomycetes</taxon>
        <taxon>Hypocreomycetidae</taxon>
        <taxon>Hypocreales</taxon>
        <taxon>Hypocreaceae</taxon>
        <taxon>Trichoderma</taxon>
    </lineage>
</organism>
<protein>
    <submittedName>
        <fullName evidence="1">Uncharacterized protein</fullName>
    </submittedName>
</protein>
<gene>
    <name evidence="1" type="ORF">Triagg1_4112</name>
</gene>
<accession>A0AAE1IEI8</accession>
<proteinExistence type="predicted"/>
<evidence type="ECO:0000313" key="1">
    <source>
        <dbReference type="EMBL" id="KAK4077145.1"/>
    </source>
</evidence>
<dbReference type="EMBL" id="JAWRVG010000012">
    <property type="protein sequence ID" value="KAK4077145.1"/>
    <property type="molecule type" value="Genomic_DNA"/>
</dbReference>
<dbReference type="RefSeq" id="XP_062757132.1">
    <property type="nucleotide sequence ID" value="XM_062898480.1"/>
</dbReference>
<sequence>MSAAKTERKKDVIRFGEKDLNLAADDPRYADGMKCVVMYWAQATQLETREQEEMVTSTLDSSAVVRPNWTTINKPAVATNATITMTVDGAYAFSGTEEQVTVLKPRPNAVEHSLTFRPLGPKRTRKATDNGGFDIDHVVTGVGSSLAFQRFVDAAKFASTTAERPRMTSSDLLEMKEDVKIAKETAMRSEAKLDGFISEMRQFMTAFANTAGIPLPIEVVDESDNDDQE</sequence>
<evidence type="ECO:0000313" key="2">
    <source>
        <dbReference type="Proteomes" id="UP001273209"/>
    </source>
</evidence>
<dbReference type="Proteomes" id="UP001273209">
    <property type="component" value="Unassembled WGS sequence"/>
</dbReference>